<dbReference type="OMA" id="RRPEWYV"/>
<dbReference type="OrthoDB" id="126711at2759"/>
<evidence type="ECO:0000313" key="3">
    <source>
        <dbReference type="Proteomes" id="UP000005238"/>
    </source>
</evidence>
<accession>H3GJL8</accession>
<reference evidence="3" key="1">
    <citation type="journal article" date="2006" name="Science">
        <title>Phytophthora genome sequences uncover evolutionary origins and mechanisms of pathogenesis.</title>
        <authorList>
            <person name="Tyler B.M."/>
            <person name="Tripathy S."/>
            <person name="Zhang X."/>
            <person name="Dehal P."/>
            <person name="Jiang R.H."/>
            <person name="Aerts A."/>
            <person name="Arredondo F.D."/>
            <person name="Baxter L."/>
            <person name="Bensasson D."/>
            <person name="Beynon J.L."/>
            <person name="Chapman J."/>
            <person name="Damasceno C.M."/>
            <person name="Dorrance A.E."/>
            <person name="Dou D."/>
            <person name="Dickerman A.W."/>
            <person name="Dubchak I.L."/>
            <person name="Garbelotto M."/>
            <person name="Gijzen M."/>
            <person name="Gordon S.G."/>
            <person name="Govers F."/>
            <person name="Grunwald N.J."/>
            <person name="Huang W."/>
            <person name="Ivors K.L."/>
            <person name="Jones R.W."/>
            <person name="Kamoun S."/>
            <person name="Krampis K."/>
            <person name="Lamour K.H."/>
            <person name="Lee M.K."/>
            <person name="McDonald W.H."/>
            <person name="Medina M."/>
            <person name="Meijer H.J."/>
            <person name="Nordberg E.K."/>
            <person name="Maclean D.J."/>
            <person name="Ospina-Giraldo M.D."/>
            <person name="Morris P.F."/>
            <person name="Phuntumart V."/>
            <person name="Putnam N.H."/>
            <person name="Rash S."/>
            <person name="Rose J.K."/>
            <person name="Sakihama Y."/>
            <person name="Salamov A.A."/>
            <person name="Savidor A."/>
            <person name="Scheuring C.F."/>
            <person name="Smith B.M."/>
            <person name="Sobral B.W."/>
            <person name="Terry A."/>
            <person name="Torto-Alalibo T.A."/>
            <person name="Win J."/>
            <person name="Xu Z."/>
            <person name="Zhang H."/>
            <person name="Grigoriev I.V."/>
            <person name="Rokhsar D.S."/>
            <person name="Boore J.L."/>
        </authorList>
    </citation>
    <scope>NUCLEOTIDE SEQUENCE [LARGE SCALE GENOMIC DNA]</scope>
    <source>
        <strain evidence="3">Pr102</strain>
    </source>
</reference>
<dbReference type="HOGENOM" id="CLU_049555_0_0_1"/>
<dbReference type="RefSeq" id="XP_067740088.1">
    <property type="nucleotide sequence ID" value="XM_067882497.1"/>
</dbReference>
<dbReference type="EnsemblProtists" id="Phyra76365">
    <property type="protein sequence ID" value="Phyra76365"/>
    <property type="gene ID" value="Phyra76365"/>
</dbReference>
<keyword evidence="3" id="KW-1185">Reference proteome</keyword>
<name>H3GJL8_PHYRM</name>
<dbReference type="EMBL" id="DS566014">
    <property type="status" value="NOT_ANNOTATED_CDS"/>
    <property type="molecule type" value="Genomic_DNA"/>
</dbReference>
<reference evidence="2" key="2">
    <citation type="submission" date="2015-06" db="UniProtKB">
        <authorList>
            <consortium name="EnsemblProtists"/>
        </authorList>
    </citation>
    <scope>IDENTIFICATION</scope>
    <source>
        <strain evidence="2">Pr102</strain>
    </source>
</reference>
<sequence>MDEVSTGDSSYFFKKIDSDDDTNADSGAKESISTDTEDRAGGEGALKALKSSKTFKSLQKTMTKTANSFSEKVSPALPLKSRLQIWSNNEKPLDFVKKKLGLDQVLAAAFTGAKNYKLYDDYVTSQLPIWAKKELTPDEVMEKLGIEKLSGEALTSNPNFKYFDEFVSAQTLVWGKKDLSTEDVLVRLGLNTLSGTARTDAVNHKYYDQFVVNQVRSWLKTDLSLSDAMVKLKLDKLSGDALLSHPNYGYYKSFVINKLKSWATDESTFDDILARLGLTNLKGRELESHPNYTFLVKFMKNMSEYRQEAWLKQKLSTFDIWQKLKVHRVRSTIRRSSSVYGIYKNYVNMMDDYIIDLITSGFTAPKLISKDATLEELQAKTLIWVEAKRPEWYVKYSLGLDDLEGEALKEAANFQFLERYLEGIKHMK</sequence>
<dbReference type="VEuPathDB" id="FungiDB:KRP22_14002"/>
<dbReference type="InParanoid" id="H3GJL8"/>
<dbReference type="VEuPathDB" id="FungiDB:KRP23_11917"/>
<dbReference type="GeneID" id="94218255"/>
<dbReference type="eggNOG" id="ENOG502RB4A">
    <property type="taxonomic scope" value="Eukaryota"/>
</dbReference>
<evidence type="ECO:0000313" key="2">
    <source>
        <dbReference type="EnsemblProtists" id="Phyra76365"/>
    </source>
</evidence>
<proteinExistence type="predicted"/>
<feature type="region of interest" description="Disordered" evidence="1">
    <location>
        <begin position="1"/>
        <end position="43"/>
    </location>
</feature>
<protein>
    <recommendedName>
        <fullName evidence="4">RxLR effector protein</fullName>
    </recommendedName>
</protein>
<organism evidence="2 3">
    <name type="scientific">Phytophthora ramorum</name>
    <name type="common">Sudden oak death agent</name>
    <dbReference type="NCBI Taxonomy" id="164328"/>
    <lineage>
        <taxon>Eukaryota</taxon>
        <taxon>Sar</taxon>
        <taxon>Stramenopiles</taxon>
        <taxon>Oomycota</taxon>
        <taxon>Peronosporomycetes</taxon>
        <taxon>Peronosporales</taxon>
        <taxon>Peronosporaceae</taxon>
        <taxon>Phytophthora</taxon>
    </lineage>
</organism>
<evidence type="ECO:0000256" key="1">
    <source>
        <dbReference type="SAM" id="MobiDB-lite"/>
    </source>
</evidence>
<dbReference type="AlphaFoldDB" id="H3GJL8"/>
<evidence type="ECO:0008006" key="4">
    <source>
        <dbReference type="Google" id="ProtNLM"/>
    </source>
</evidence>
<dbReference type="Proteomes" id="UP000005238">
    <property type="component" value="Unassembled WGS sequence"/>
</dbReference>